<dbReference type="EMBL" id="JAVDYD010000001">
    <property type="protein sequence ID" value="MDR7339429.1"/>
    <property type="molecule type" value="Genomic_DNA"/>
</dbReference>
<gene>
    <name evidence="3" type="ORF">J2S69_003148</name>
    <name evidence="2" type="ORF">O2L01_04020</name>
</gene>
<dbReference type="AlphaFoldDB" id="A0A9X3PES6"/>
<keyword evidence="5" id="KW-1185">Reference proteome</keyword>
<organism evidence="2 4">
    <name type="scientific">Glycomyces lechevalierae</name>
    <dbReference type="NCBI Taxonomy" id="256034"/>
    <lineage>
        <taxon>Bacteria</taxon>
        <taxon>Bacillati</taxon>
        <taxon>Actinomycetota</taxon>
        <taxon>Actinomycetes</taxon>
        <taxon>Glycomycetales</taxon>
        <taxon>Glycomycetaceae</taxon>
        <taxon>Glycomyces</taxon>
    </lineage>
</organism>
<protein>
    <submittedName>
        <fullName evidence="3">Plasmid stability protein</fullName>
    </submittedName>
</protein>
<dbReference type="RefSeq" id="WP_270120567.1">
    <property type="nucleotide sequence ID" value="NZ_BAAAOM010000004.1"/>
</dbReference>
<proteinExistence type="predicted"/>
<evidence type="ECO:0000259" key="1">
    <source>
        <dbReference type="Pfam" id="PF22513"/>
    </source>
</evidence>
<dbReference type="EMBL" id="JAPZVQ010000002">
    <property type="protein sequence ID" value="MDA1384141.1"/>
    <property type="molecule type" value="Genomic_DNA"/>
</dbReference>
<reference evidence="3 5" key="2">
    <citation type="submission" date="2023-07" db="EMBL/GenBank/DDBJ databases">
        <title>Sequencing the genomes of 1000 actinobacteria strains.</title>
        <authorList>
            <person name="Klenk H.-P."/>
        </authorList>
    </citation>
    <scope>NUCLEOTIDE SEQUENCE [LARGE SCALE GENOMIC DNA]</scope>
    <source>
        <strain evidence="3 5">DSM 44724</strain>
    </source>
</reference>
<evidence type="ECO:0000313" key="3">
    <source>
        <dbReference type="EMBL" id="MDR7339429.1"/>
    </source>
</evidence>
<dbReference type="Proteomes" id="UP001183604">
    <property type="component" value="Unassembled WGS sequence"/>
</dbReference>
<evidence type="ECO:0000313" key="4">
    <source>
        <dbReference type="Proteomes" id="UP001145799"/>
    </source>
</evidence>
<dbReference type="GO" id="GO:0006355">
    <property type="term" value="P:regulation of DNA-templated transcription"/>
    <property type="evidence" value="ECO:0007669"/>
    <property type="project" value="InterPro"/>
</dbReference>
<dbReference type="SUPFAM" id="SSF47598">
    <property type="entry name" value="Ribbon-helix-helix"/>
    <property type="match status" value="1"/>
</dbReference>
<dbReference type="Proteomes" id="UP001145799">
    <property type="component" value="Unassembled WGS sequence"/>
</dbReference>
<sequence length="55" mass="6202">MPTVRITGISDEALARLRSRATAKHQSLEVYVRDLIEREAAVAAIEIAAELQRRR</sequence>
<accession>A0A9X3PES6</accession>
<dbReference type="InterPro" id="IPR053853">
    <property type="entry name" value="FitA-like_RHH"/>
</dbReference>
<feature type="domain" description="Antitoxin FitA-like ribbon-helix-helix" evidence="1">
    <location>
        <begin position="2"/>
        <end position="39"/>
    </location>
</feature>
<reference evidence="2" key="1">
    <citation type="submission" date="2022-12" db="EMBL/GenBank/DDBJ databases">
        <title>Gycomyces niveus sp.nov., a novel actinomycete isolated from soil in Shouguang.</title>
        <authorList>
            <person name="Yang X."/>
        </authorList>
    </citation>
    <scope>NUCLEOTIDE SEQUENCE</scope>
    <source>
        <strain evidence="2">DSM 44724</strain>
    </source>
</reference>
<evidence type="ECO:0000313" key="2">
    <source>
        <dbReference type="EMBL" id="MDA1384141.1"/>
    </source>
</evidence>
<comment type="caution">
    <text evidence="2">The sequence shown here is derived from an EMBL/GenBank/DDBJ whole genome shotgun (WGS) entry which is preliminary data.</text>
</comment>
<dbReference type="InterPro" id="IPR010985">
    <property type="entry name" value="Ribbon_hlx_hlx"/>
</dbReference>
<name>A0A9X3PES6_9ACTN</name>
<dbReference type="Pfam" id="PF22513">
    <property type="entry name" value="FitA-like_RHH"/>
    <property type="match status" value="1"/>
</dbReference>
<evidence type="ECO:0000313" key="5">
    <source>
        <dbReference type="Proteomes" id="UP001183604"/>
    </source>
</evidence>